<keyword evidence="4" id="KW-1185">Reference proteome</keyword>
<dbReference type="InterPro" id="IPR002869">
    <property type="entry name" value="Pyrv_flavodox_OxRed_cen"/>
</dbReference>
<dbReference type="KEGG" id="dgi:Desgi_0752"/>
<evidence type="ECO:0000313" key="3">
    <source>
        <dbReference type="EMBL" id="AGL00307.1"/>
    </source>
</evidence>
<evidence type="ECO:0000313" key="4">
    <source>
        <dbReference type="Proteomes" id="UP000013520"/>
    </source>
</evidence>
<protein>
    <submittedName>
        <fullName evidence="3">2-oxoacid:ferredoxin oxidoreductase, gamma subunit</fullName>
    </submittedName>
</protein>
<reference evidence="3 4" key="1">
    <citation type="submission" date="2012-01" db="EMBL/GenBank/DDBJ databases">
        <title>Complete sequence of Desulfotomaculum gibsoniae DSM 7213.</title>
        <authorList>
            <consortium name="US DOE Joint Genome Institute"/>
            <person name="Lucas S."/>
            <person name="Han J."/>
            <person name="Lapidus A."/>
            <person name="Cheng J.-F."/>
            <person name="Goodwin L."/>
            <person name="Pitluck S."/>
            <person name="Peters L."/>
            <person name="Ovchinnikova G."/>
            <person name="Teshima H."/>
            <person name="Detter J.C."/>
            <person name="Han C."/>
            <person name="Tapia R."/>
            <person name="Land M."/>
            <person name="Hauser L."/>
            <person name="Kyrpides N."/>
            <person name="Ivanova N."/>
            <person name="Pagani I."/>
            <person name="Parshina S."/>
            <person name="Plugge C."/>
            <person name="Muyzer G."/>
            <person name="Kuever J."/>
            <person name="Ivanova A."/>
            <person name="Nazina T."/>
            <person name="Klenk H.-P."/>
            <person name="Brambilla E."/>
            <person name="Spring S."/>
            <person name="Stams A.F."/>
            <person name="Woyke T."/>
        </authorList>
    </citation>
    <scope>NUCLEOTIDE SEQUENCE [LARGE SCALE GENOMIC DNA]</scope>
    <source>
        <strain evidence="3 4">DSM 7213</strain>
    </source>
</reference>
<dbReference type="eggNOG" id="COG1014">
    <property type="taxonomic scope" value="Bacteria"/>
</dbReference>
<dbReference type="RefSeq" id="WP_006520955.1">
    <property type="nucleotide sequence ID" value="NC_021184.1"/>
</dbReference>
<dbReference type="OrthoDB" id="9789125at2"/>
<name>R4KF63_9FIRM</name>
<dbReference type="InterPro" id="IPR019752">
    <property type="entry name" value="Pyrv/ketoisovalerate_OxRed_cat"/>
</dbReference>
<dbReference type="AlphaFoldDB" id="R4KF63"/>
<dbReference type="GO" id="GO:0016903">
    <property type="term" value="F:oxidoreductase activity, acting on the aldehyde or oxo group of donors"/>
    <property type="evidence" value="ECO:0007669"/>
    <property type="project" value="InterPro"/>
</dbReference>
<organism evidence="3 4">
    <name type="scientific">Desulfoscipio gibsoniae DSM 7213</name>
    <dbReference type="NCBI Taxonomy" id="767817"/>
    <lineage>
        <taxon>Bacteria</taxon>
        <taxon>Bacillati</taxon>
        <taxon>Bacillota</taxon>
        <taxon>Clostridia</taxon>
        <taxon>Eubacteriales</taxon>
        <taxon>Desulfallaceae</taxon>
        <taxon>Desulfoscipio</taxon>
    </lineage>
</organism>
<dbReference type="PANTHER" id="PTHR43854">
    <property type="entry name" value="INDOLEPYRUVATE OXIDOREDUCTASE SUBUNIT IORB"/>
    <property type="match status" value="1"/>
</dbReference>
<dbReference type="PANTHER" id="PTHR43854:SF1">
    <property type="entry name" value="INDOLEPYRUVATE OXIDOREDUCTASE SUBUNIT IORB"/>
    <property type="match status" value="1"/>
</dbReference>
<dbReference type="Proteomes" id="UP000013520">
    <property type="component" value="Chromosome"/>
</dbReference>
<dbReference type="EMBL" id="CP003273">
    <property type="protein sequence ID" value="AGL00307.1"/>
    <property type="molecule type" value="Genomic_DNA"/>
</dbReference>
<feature type="domain" description="Pyruvate/ketoisovalerate oxidoreductase catalytic" evidence="2">
    <location>
        <begin position="16"/>
        <end position="198"/>
    </location>
</feature>
<accession>R4KF63</accession>
<gene>
    <name evidence="3" type="ORF">Desgi_0752</name>
</gene>
<dbReference type="SUPFAM" id="SSF53323">
    <property type="entry name" value="Pyruvate-ferredoxin oxidoreductase, PFOR, domain III"/>
    <property type="match status" value="1"/>
</dbReference>
<dbReference type="HOGENOM" id="CLU_087284_1_1_9"/>
<evidence type="ECO:0000256" key="1">
    <source>
        <dbReference type="ARBA" id="ARBA00023002"/>
    </source>
</evidence>
<sequence>MSTFVEPLNIIITGVGGQGNVLASQVVSVAAAVAGYRVVVGETFGVSQRGGSVMSHVRISKDKPYGPLIPRGRAGVIAGFEPLETLRVMVNYANPDTVTIMNDRPNYPLGCLLGEDKYPDPARIEETIRKLVARVHRLPATELAKEAGSPLAANMVMTGALAGSGLLPFGREYLTATIELLFKDSVRDLNLAAFELGYRQLAG</sequence>
<dbReference type="Pfam" id="PF01558">
    <property type="entry name" value="POR"/>
    <property type="match status" value="1"/>
</dbReference>
<proteinExistence type="predicted"/>
<dbReference type="STRING" id="767817.Desgi_0752"/>
<dbReference type="InterPro" id="IPR052198">
    <property type="entry name" value="IorB_Oxidoreductase"/>
</dbReference>
<keyword evidence="1" id="KW-0560">Oxidoreductase</keyword>
<dbReference type="Gene3D" id="3.40.920.10">
    <property type="entry name" value="Pyruvate-ferredoxin oxidoreductase, PFOR, domain III"/>
    <property type="match status" value="1"/>
</dbReference>
<evidence type="ECO:0000259" key="2">
    <source>
        <dbReference type="Pfam" id="PF01558"/>
    </source>
</evidence>